<keyword evidence="4 11" id="KW-0285">Flavoprotein</keyword>
<dbReference type="InterPro" id="IPR023753">
    <property type="entry name" value="FAD/NAD-binding_dom"/>
</dbReference>
<dbReference type="InterPro" id="IPR046952">
    <property type="entry name" value="GSHR/TRXR-like"/>
</dbReference>
<evidence type="ECO:0000256" key="6">
    <source>
        <dbReference type="ARBA" id="ARBA00022857"/>
    </source>
</evidence>
<comment type="function">
    <text evidence="12">Catalyzes the reduction of glutathione disulfide (GSSG) to reduced glutathione (GSH).</text>
</comment>
<proteinExistence type="inferred from homology"/>
<dbReference type="InterPro" id="IPR036188">
    <property type="entry name" value="FAD/NAD-bd_sf"/>
</dbReference>
<reference evidence="16" key="1">
    <citation type="journal article" date="2019" name="Int. J. Syst. Evol. Microbiol.">
        <title>The Global Catalogue of Microorganisms (GCM) 10K type strain sequencing project: providing services to taxonomists for standard genome sequencing and annotation.</title>
        <authorList>
            <consortium name="The Broad Institute Genomics Platform"/>
            <consortium name="The Broad Institute Genome Sequencing Center for Infectious Disease"/>
            <person name="Wu L."/>
            <person name="Ma J."/>
        </authorList>
    </citation>
    <scope>NUCLEOTIDE SEQUENCE [LARGE SCALE GENOMIC DNA]</scope>
    <source>
        <strain evidence="16">CECT 8472</strain>
    </source>
</reference>
<comment type="catalytic activity">
    <reaction evidence="10 12">
        <text>2 glutathione + NADP(+) = glutathione disulfide + NADPH + H(+)</text>
        <dbReference type="Rhea" id="RHEA:11740"/>
        <dbReference type="ChEBI" id="CHEBI:15378"/>
        <dbReference type="ChEBI" id="CHEBI:57783"/>
        <dbReference type="ChEBI" id="CHEBI:57925"/>
        <dbReference type="ChEBI" id="CHEBI:58297"/>
        <dbReference type="ChEBI" id="CHEBI:58349"/>
        <dbReference type="EC" id="1.8.1.7"/>
    </reaction>
</comment>
<dbReference type="PROSITE" id="PS00076">
    <property type="entry name" value="PYRIDINE_REDOX_1"/>
    <property type="match status" value="1"/>
</dbReference>
<organism evidence="15 16">
    <name type="scientific">Fodinicurvata halophila</name>
    <dbReference type="NCBI Taxonomy" id="1419723"/>
    <lineage>
        <taxon>Bacteria</taxon>
        <taxon>Pseudomonadati</taxon>
        <taxon>Pseudomonadota</taxon>
        <taxon>Alphaproteobacteria</taxon>
        <taxon>Rhodospirillales</taxon>
        <taxon>Rhodovibrionaceae</taxon>
        <taxon>Fodinicurvata</taxon>
    </lineage>
</organism>
<dbReference type="NCBIfam" id="TIGR01424">
    <property type="entry name" value="gluta_reduc_2"/>
    <property type="match status" value="1"/>
</dbReference>
<comment type="similarity">
    <text evidence="2 11">Belongs to the class-I pyridine nucleotide-disulfide oxidoreductase family.</text>
</comment>
<dbReference type="SUPFAM" id="SSF51905">
    <property type="entry name" value="FAD/NAD(P)-binding domain"/>
    <property type="match status" value="1"/>
</dbReference>
<evidence type="ECO:0000256" key="9">
    <source>
        <dbReference type="ARBA" id="ARBA00023284"/>
    </source>
</evidence>
<protein>
    <recommendedName>
        <fullName evidence="12">Glutathione reductase</fullName>
        <shortName evidence="12">GRase</shortName>
        <ecNumber evidence="12">1.8.1.7</ecNumber>
    </recommendedName>
</protein>
<dbReference type="EC" id="1.8.1.7" evidence="12"/>
<dbReference type="RefSeq" id="WP_382421547.1">
    <property type="nucleotide sequence ID" value="NZ_JBHSCW010000003.1"/>
</dbReference>
<comment type="caution">
    <text evidence="15">The sequence shown here is derived from an EMBL/GenBank/DDBJ whole genome shotgun (WGS) entry which is preliminary data.</text>
</comment>
<dbReference type="Gene3D" id="3.30.390.30">
    <property type="match status" value="1"/>
</dbReference>
<evidence type="ECO:0000256" key="5">
    <source>
        <dbReference type="ARBA" id="ARBA00022827"/>
    </source>
</evidence>
<evidence type="ECO:0000256" key="11">
    <source>
        <dbReference type="RuleBase" id="RU003691"/>
    </source>
</evidence>
<keyword evidence="16" id="KW-1185">Reference proteome</keyword>
<dbReference type="Gene3D" id="3.50.50.60">
    <property type="entry name" value="FAD/NAD(P)-binding domain"/>
    <property type="match status" value="2"/>
</dbReference>
<evidence type="ECO:0000256" key="1">
    <source>
        <dbReference type="ARBA" id="ARBA00001974"/>
    </source>
</evidence>
<dbReference type="Proteomes" id="UP001595799">
    <property type="component" value="Unassembled WGS sequence"/>
</dbReference>
<dbReference type="SUPFAM" id="SSF55424">
    <property type="entry name" value="FAD/NAD-linked reductases, dimerisation (C-terminal) domain"/>
    <property type="match status" value="1"/>
</dbReference>
<sequence>MTTFDYDLFVIGAGSGGVRAARMSASHGARVAIAEERHFGGTCVNIGCVPKKLMVYASHFGEDFKDAAGYGWTVGQTSFDWTTLIANKDREIGRLNGIYEKLLSNAGVEIFTSRAVMLDEHTLDVGGKRITAQNILVATGGKPARAEIPGGDLTLVSDDVFYLEKQPERILVVGGGYIGVEFAGIFSGLGTQTTLVHRGPAFLRGFDEDLRHFLVQEMDKKGVSLRFNQTVTSVERGPGGLTAQFSDGSTQEFDEILYAVGRHPNTEGLGLDRAGVALDDRGAVRVDDYLRSSVSSIYAIGDVTDRLQLTPVALAEGMAVARTLFRDTPSCVDYADVPTAVFSQPPIATVGLTEEEARARHEPVDIYRADFRPMRHTLSGNEERALMKLVVARDTQRVLGVHMAGMDAPEIIQGIAIAVKAGATKDVFDETIGIHPTTAEEFVTMREKAPEPQARAAAQ</sequence>
<dbReference type="InterPro" id="IPR004099">
    <property type="entry name" value="Pyr_nucl-diS_OxRdtase_dimer"/>
</dbReference>
<feature type="domain" description="Pyridine nucleotide-disulphide oxidoreductase dimerisation" evidence="13">
    <location>
        <begin position="337"/>
        <end position="445"/>
    </location>
</feature>
<comment type="cofactor">
    <cofactor evidence="1 12">
        <name>FAD</name>
        <dbReference type="ChEBI" id="CHEBI:57692"/>
    </cofactor>
</comment>
<evidence type="ECO:0000256" key="2">
    <source>
        <dbReference type="ARBA" id="ARBA00007532"/>
    </source>
</evidence>
<evidence type="ECO:0000259" key="14">
    <source>
        <dbReference type="Pfam" id="PF07992"/>
    </source>
</evidence>
<evidence type="ECO:0000313" key="16">
    <source>
        <dbReference type="Proteomes" id="UP001595799"/>
    </source>
</evidence>
<dbReference type="NCBIfam" id="NF004776">
    <property type="entry name" value="PRK06116.1"/>
    <property type="match status" value="1"/>
</dbReference>
<keyword evidence="8" id="KW-1015">Disulfide bond</keyword>
<evidence type="ECO:0000256" key="3">
    <source>
        <dbReference type="ARBA" id="ARBA00011738"/>
    </source>
</evidence>
<dbReference type="Pfam" id="PF07992">
    <property type="entry name" value="Pyr_redox_2"/>
    <property type="match status" value="1"/>
</dbReference>
<evidence type="ECO:0000256" key="4">
    <source>
        <dbReference type="ARBA" id="ARBA00022630"/>
    </source>
</evidence>
<gene>
    <name evidence="15" type="primary">gor</name>
    <name evidence="15" type="ORF">ACFOW6_06585</name>
</gene>
<evidence type="ECO:0000313" key="15">
    <source>
        <dbReference type="EMBL" id="MFC4351209.1"/>
    </source>
</evidence>
<evidence type="ECO:0000259" key="13">
    <source>
        <dbReference type="Pfam" id="PF02852"/>
    </source>
</evidence>
<dbReference type="PANTHER" id="PTHR42737">
    <property type="entry name" value="GLUTATHIONE REDUCTASE"/>
    <property type="match status" value="1"/>
</dbReference>
<dbReference type="PRINTS" id="PR00368">
    <property type="entry name" value="FADPNR"/>
</dbReference>
<evidence type="ECO:0000256" key="10">
    <source>
        <dbReference type="ARBA" id="ARBA00049142"/>
    </source>
</evidence>
<dbReference type="EMBL" id="JBHSCW010000003">
    <property type="protein sequence ID" value="MFC4351209.1"/>
    <property type="molecule type" value="Genomic_DNA"/>
</dbReference>
<dbReference type="GO" id="GO:0004362">
    <property type="term" value="F:glutathione-disulfide reductase (NADPH) activity"/>
    <property type="evidence" value="ECO:0007669"/>
    <property type="project" value="UniProtKB-EC"/>
</dbReference>
<dbReference type="PIRSF" id="PIRSF000350">
    <property type="entry name" value="Mercury_reductase_MerA"/>
    <property type="match status" value="1"/>
</dbReference>
<dbReference type="InterPro" id="IPR016156">
    <property type="entry name" value="FAD/NAD-linked_Rdtase_dimer_sf"/>
</dbReference>
<dbReference type="PRINTS" id="PR00411">
    <property type="entry name" value="PNDRDTASEI"/>
</dbReference>
<keyword evidence="7 11" id="KW-0560">Oxidoreductase</keyword>
<keyword evidence="5 11" id="KW-0274">FAD</keyword>
<keyword evidence="9 11" id="KW-0676">Redox-active center</keyword>
<evidence type="ECO:0000256" key="7">
    <source>
        <dbReference type="ARBA" id="ARBA00023002"/>
    </source>
</evidence>
<dbReference type="Pfam" id="PF02852">
    <property type="entry name" value="Pyr_redox_dim"/>
    <property type="match status" value="1"/>
</dbReference>
<dbReference type="InterPro" id="IPR001100">
    <property type="entry name" value="Pyr_nuc-diS_OxRdtase"/>
</dbReference>
<name>A0ABV8UJI5_9PROT</name>
<keyword evidence="6 12" id="KW-0521">NADP</keyword>
<evidence type="ECO:0000256" key="8">
    <source>
        <dbReference type="ARBA" id="ARBA00023157"/>
    </source>
</evidence>
<dbReference type="PANTHER" id="PTHR42737:SF2">
    <property type="entry name" value="GLUTATHIONE REDUCTASE"/>
    <property type="match status" value="1"/>
</dbReference>
<accession>A0ABV8UJI5</accession>
<dbReference type="InterPro" id="IPR006324">
    <property type="entry name" value="GSHR"/>
</dbReference>
<evidence type="ECO:0000256" key="12">
    <source>
        <dbReference type="RuleBase" id="RU365040"/>
    </source>
</evidence>
<comment type="subunit">
    <text evidence="3">Homodimer.</text>
</comment>
<feature type="domain" description="FAD/NAD(P)-binding" evidence="14">
    <location>
        <begin position="6"/>
        <end position="317"/>
    </location>
</feature>
<dbReference type="InterPro" id="IPR012999">
    <property type="entry name" value="Pyr_OxRdtase_I_AS"/>
</dbReference>